<keyword evidence="3" id="KW-1185">Reference proteome</keyword>
<dbReference type="AlphaFoldDB" id="A0A1V8TQL2"/>
<accession>A0A1V8TQL2</accession>
<dbReference type="InParanoid" id="A0A1V8TQL2"/>
<sequence>MKSMLDPKASKMTDKPVRPDPNHNAPYEAWPGVSAAPHCYYLDFDEGYQLCSDGWLMFDTTDPWIELTGQTEVRYPCVLTTEQLESIRHCPGVAKVTQFGDDEWLRERKVRWHPEQNNGKGHGYLVYFADEHYTVGEHLAKIGLTFEGVWKMSRTRDYNPSKLVTEEQLRIIHSDPKVLMIEETTGGTFC</sequence>
<name>A0A1V8TQL2_9PEZI</name>
<feature type="region of interest" description="Disordered" evidence="1">
    <location>
        <begin position="1"/>
        <end position="24"/>
    </location>
</feature>
<dbReference type="EMBL" id="NAJO01000003">
    <property type="protein sequence ID" value="OQO13677.1"/>
    <property type="molecule type" value="Genomic_DNA"/>
</dbReference>
<feature type="compositionally biased region" description="Basic and acidic residues" evidence="1">
    <location>
        <begin position="8"/>
        <end position="21"/>
    </location>
</feature>
<evidence type="ECO:0000313" key="2">
    <source>
        <dbReference type="EMBL" id="OQO13677.1"/>
    </source>
</evidence>
<reference evidence="3" key="1">
    <citation type="submission" date="2017-03" db="EMBL/GenBank/DDBJ databases">
        <title>Genomes of endolithic fungi from Antarctica.</title>
        <authorList>
            <person name="Coleine C."/>
            <person name="Masonjones S."/>
            <person name="Stajich J.E."/>
        </authorList>
    </citation>
    <scope>NUCLEOTIDE SEQUENCE [LARGE SCALE GENOMIC DNA]</scope>
    <source>
        <strain evidence="3">CCFEE 5527</strain>
    </source>
</reference>
<proteinExistence type="predicted"/>
<dbReference type="Proteomes" id="UP000192596">
    <property type="component" value="Unassembled WGS sequence"/>
</dbReference>
<comment type="caution">
    <text evidence="2">The sequence shown here is derived from an EMBL/GenBank/DDBJ whole genome shotgun (WGS) entry which is preliminary data.</text>
</comment>
<evidence type="ECO:0000256" key="1">
    <source>
        <dbReference type="SAM" id="MobiDB-lite"/>
    </source>
</evidence>
<organism evidence="2 3">
    <name type="scientific">Cryoendolithus antarcticus</name>
    <dbReference type="NCBI Taxonomy" id="1507870"/>
    <lineage>
        <taxon>Eukaryota</taxon>
        <taxon>Fungi</taxon>
        <taxon>Dikarya</taxon>
        <taxon>Ascomycota</taxon>
        <taxon>Pezizomycotina</taxon>
        <taxon>Dothideomycetes</taxon>
        <taxon>Dothideomycetidae</taxon>
        <taxon>Cladosporiales</taxon>
        <taxon>Cladosporiaceae</taxon>
        <taxon>Cryoendolithus</taxon>
    </lineage>
</organism>
<protein>
    <submittedName>
        <fullName evidence="2">Uncharacterized protein</fullName>
    </submittedName>
</protein>
<gene>
    <name evidence="2" type="ORF">B0A48_01906</name>
</gene>
<evidence type="ECO:0000313" key="3">
    <source>
        <dbReference type="Proteomes" id="UP000192596"/>
    </source>
</evidence>